<dbReference type="PANTHER" id="PTHR32285:SF36">
    <property type="entry name" value="PROTEIN TRICHOME BIREFRINGENCE-LIKE 38"/>
    <property type="match status" value="1"/>
</dbReference>
<dbReference type="PANTHER" id="PTHR32285">
    <property type="entry name" value="PROTEIN TRICHOME BIREFRINGENCE-LIKE 9-RELATED"/>
    <property type="match status" value="1"/>
</dbReference>
<dbReference type="GO" id="GO:0016413">
    <property type="term" value="F:O-acetyltransferase activity"/>
    <property type="evidence" value="ECO:0007669"/>
    <property type="project" value="InterPro"/>
</dbReference>
<evidence type="ECO:0000259" key="3">
    <source>
        <dbReference type="Pfam" id="PF13839"/>
    </source>
</evidence>
<dbReference type="AlphaFoldDB" id="A0A2G3AL12"/>
<sequence>DYGVEVILFHSNYLVDIEVQPNIGRVLKLNSMKNGRIWKEADFSLFCCFFLYDFMIISLIGIFCFCRWDFVENNGTISKDMNRIEAFRIGLNTWAKWIETDVDTKKTKVFFQGASAMHYHGSEWGKPKIKNCFNETTPVKGSTYPSDLPIPVNIVKQVLKNMTKPVNLLDITKLSQLRKDGHPSIYNGLHGLDCTHWCIAGVPDTWNNILYASLFPISSKHSV</sequence>
<dbReference type="InterPro" id="IPR029962">
    <property type="entry name" value="TBL"/>
</dbReference>
<reference evidence="4 5" key="2">
    <citation type="journal article" date="2017" name="Genome Biol.">
        <title>New reference genome sequences of hot pepper reveal the massive evolution of plant disease-resistance genes by retroduplication.</title>
        <authorList>
            <person name="Kim S."/>
            <person name="Park J."/>
            <person name="Yeom S.I."/>
            <person name="Kim Y.M."/>
            <person name="Seo E."/>
            <person name="Kim K.T."/>
            <person name="Kim M.S."/>
            <person name="Lee J.M."/>
            <person name="Cheong K."/>
            <person name="Shin H.S."/>
            <person name="Kim S.B."/>
            <person name="Han K."/>
            <person name="Lee J."/>
            <person name="Park M."/>
            <person name="Lee H.A."/>
            <person name="Lee H.Y."/>
            <person name="Lee Y."/>
            <person name="Oh S."/>
            <person name="Lee J.H."/>
            <person name="Choi E."/>
            <person name="Choi E."/>
            <person name="Lee S.E."/>
            <person name="Jeon J."/>
            <person name="Kim H."/>
            <person name="Choi G."/>
            <person name="Song H."/>
            <person name="Lee J."/>
            <person name="Lee S.C."/>
            <person name="Kwon J.K."/>
            <person name="Lee H.Y."/>
            <person name="Koo N."/>
            <person name="Hong Y."/>
            <person name="Kim R.W."/>
            <person name="Kang W.H."/>
            <person name="Huh J.H."/>
            <person name="Kang B.C."/>
            <person name="Yang T.J."/>
            <person name="Lee Y.H."/>
            <person name="Bennetzen J.L."/>
            <person name="Choi D."/>
        </authorList>
    </citation>
    <scope>NUCLEOTIDE SEQUENCE [LARGE SCALE GENOMIC DNA]</scope>
    <source>
        <strain evidence="5">cv. CM334</strain>
    </source>
</reference>
<gene>
    <name evidence="4" type="ORF">T459_02725</name>
</gene>
<proteinExistence type="inferred from homology"/>
<dbReference type="SMR" id="A0A2G3AL12"/>
<dbReference type="EMBL" id="AYRZ02000001">
    <property type="protein sequence ID" value="PHT94843.1"/>
    <property type="molecule type" value="Genomic_DNA"/>
</dbReference>
<dbReference type="STRING" id="4072.A0A2G3AL12"/>
<evidence type="ECO:0000256" key="1">
    <source>
        <dbReference type="ARBA" id="ARBA00007727"/>
    </source>
</evidence>
<evidence type="ECO:0000256" key="2">
    <source>
        <dbReference type="SAM" id="Phobius"/>
    </source>
</evidence>
<organism evidence="4 5">
    <name type="scientific">Capsicum annuum</name>
    <name type="common">Capsicum pepper</name>
    <dbReference type="NCBI Taxonomy" id="4072"/>
    <lineage>
        <taxon>Eukaryota</taxon>
        <taxon>Viridiplantae</taxon>
        <taxon>Streptophyta</taxon>
        <taxon>Embryophyta</taxon>
        <taxon>Tracheophyta</taxon>
        <taxon>Spermatophyta</taxon>
        <taxon>Magnoliopsida</taxon>
        <taxon>eudicotyledons</taxon>
        <taxon>Gunneridae</taxon>
        <taxon>Pentapetalae</taxon>
        <taxon>asterids</taxon>
        <taxon>lamiids</taxon>
        <taxon>Solanales</taxon>
        <taxon>Solanaceae</taxon>
        <taxon>Solanoideae</taxon>
        <taxon>Capsiceae</taxon>
        <taxon>Capsicum</taxon>
    </lineage>
</organism>
<dbReference type="OMA" id="RWDFVEN"/>
<keyword evidence="2" id="KW-0472">Membrane</keyword>
<keyword evidence="2" id="KW-0812">Transmembrane</keyword>
<accession>A0A2G3AL12</accession>
<dbReference type="Gramene" id="PHT94843">
    <property type="protein sequence ID" value="PHT94843"/>
    <property type="gene ID" value="T459_02725"/>
</dbReference>
<comment type="similarity">
    <text evidence="1">Belongs to the PC-esterase family. TBL subfamily.</text>
</comment>
<feature type="domain" description="Trichome birefringence-like C-terminal" evidence="3">
    <location>
        <begin position="1"/>
        <end position="212"/>
    </location>
</feature>
<evidence type="ECO:0000313" key="4">
    <source>
        <dbReference type="EMBL" id="PHT94843.1"/>
    </source>
</evidence>
<feature type="transmembrane region" description="Helical" evidence="2">
    <location>
        <begin position="43"/>
        <end position="63"/>
    </location>
</feature>
<protein>
    <recommendedName>
        <fullName evidence="3">Trichome birefringence-like C-terminal domain-containing protein</fullName>
    </recommendedName>
</protein>
<comment type="caution">
    <text evidence="4">The sequence shown here is derived from an EMBL/GenBank/DDBJ whole genome shotgun (WGS) entry which is preliminary data.</text>
</comment>
<evidence type="ECO:0000313" key="5">
    <source>
        <dbReference type="Proteomes" id="UP000222542"/>
    </source>
</evidence>
<keyword evidence="2" id="KW-1133">Transmembrane helix</keyword>
<reference evidence="4 5" key="1">
    <citation type="journal article" date="2014" name="Nat. Genet.">
        <title>Genome sequence of the hot pepper provides insights into the evolution of pungency in Capsicum species.</title>
        <authorList>
            <person name="Kim S."/>
            <person name="Park M."/>
            <person name="Yeom S.I."/>
            <person name="Kim Y.M."/>
            <person name="Lee J.M."/>
            <person name="Lee H.A."/>
            <person name="Seo E."/>
            <person name="Choi J."/>
            <person name="Cheong K."/>
            <person name="Kim K.T."/>
            <person name="Jung K."/>
            <person name="Lee G.W."/>
            <person name="Oh S.K."/>
            <person name="Bae C."/>
            <person name="Kim S.B."/>
            <person name="Lee H.Y."/>
            <person name="Kim S.Y."/>
            <person name="Kim M.S."/>
            <person name="Kang B.C."/>
            <person name="Jo Y.D."/>
            <person name="Yang H.B."/>
            <person name="Jeong H.J."/>
            <person name="Kang W.H."/>
            <person name="Kwon J.K."/>
            <person name="Shin C."/>
            <person name="Lim J.Y."/>
            <person name="Park J.H."/>
            <person name="Huh J.H."/>
            <person name="Kim J.S."/>
            <person name="Kim B.D."/>
            <person name="Cohen O."/>
            <person name="Paran I."/>
            <person name="Suh M.C."/>
            <person name="Lee S.B."/>
            <person name="Kim Y.K."/>
            <person name="Shin Y."/>
            <person name="Noh S.J."/>
            <person name="Park J."/>
            <person name="Seo Y.S."/>
            <person name="Kwon S.Y."/>
            <person name="Kim H.A."/>
            <person name="Park J.M."/>
            <person name="Kim H.J."/>
            <person name="Choi S.B."/>
            <person name="Bosland P.W."/>
            <person name="Reeves G."/>
            <person name="Jo S.H."/>
            <person name="Lee B.W."/>
            <person name="Cho H.T."/>
            <person name="Choi H.S."/>
            <person name="Lee M.S."/>
            <person name="Yu Y."/>
            <person name="Do Choi Y."/>
            <person name="Park B.S."/>
            <person name="van Deynze A."/>
            <person name="Ashrafi H."/>
            <person name="Hill T."/>
            <person name="Kim W.T."/>
            <person name="Pai H.S."/>
            <person name="Ahn H.K."/>
            <person name="Yeam I."/>
            <person name="Giovannoni J.J."/>
            <person name="Rose J.K."/>
            <person name="Sorensen I."/>
            <person name="Lee S.J."/>
            <person name="Kim R.W."/>
            <person name="Choi I.Y."/>
            <person name="Choi B.S."/>
            <person name="Lim J.S."/>
            <person name="Lee Y.H."/>
            <person name="Choi D."/>
        </authorList>
    </citation>
    <scope>NUCLEOTIDE SEQUENCE [LARGE SCALE GENOMIC DNA]</scope>
    <source>
        <strain evidence="5">cv. CM334</strain>
    </source>
</reference>
<name>A0A2G3AL12_CAPAN</name>
<feature type="non-terminal residue" evidence="4">
    <location>
        <position position="1"/>
    </location>
</feature>
<dbReference type="InterPro" id="IPR026057">
    <property type="entry name" value="TBL_C"/>
</dbReference>
<dbReference type="Pfam" id="PF13839">
    <property type="entry name" value="PC-Esterase"/>
    <property type="match status" value="1"/>
</dbReference>
<dbReference type="Proteomes" id="UP000222542">
    <property type="component" value="Unassembled WGS sequence"/>
</dbReference>
<keyword evidence="5" id="KW-1185">Reference proteome</keyword>